<sequence length="74" mass="8532">MKVKNPIYMECLRVKDNCVDEELIKNTEADFKNQISKSVIGERKGFFEKDTTGAKPLGEAFDEIRKWVAETYKG</sequence>
<evidence type="ECO:0000313" key="1">
    <source>
        <dbReference type="EMBL" id="MPN56992.1"/>
    </source>
</evidence>
<protein>
    <submittedName>
        <fullName evidence="1">Uncharacterized protein</fullName>
    </submittedName>
</protein>
<organism evidence="1">
    <name type="scientific">bioreactor metagenome</name>
    <dbReference type="NCBI Taxonomy" id="1076179"/>
    <lineage>
        <taxon>unclassified sequences</taxon>
        <taxon>metagenomes</taxon>
        <taxon>ecological metagenomes</taxon>
    </lineage>
</organism>
<proteinExistence type="predicted"/>
<name>A0A645J1K8_9ZZZZ</name>
<reference evidence="1" key="1">
    <citation type="submission" date="2019-08" db="EMBL/GenBank/DDBJ databases">
        <authorList>
            <person name="Kucharzyk K."/>
            <person name="Murdoch R.W."/>
            <person name="Higgins S."/>
            <person name="Loffler F."/>
        </authorList>
    </citation>
    <scope>NUCLEOTIDE SEQUENCE</scope>
</reference>
<comment type="caution">
    <text evidence="1">The sequence shown here is derived from an EMBL/GenBank/DDBJ whole genome shotgun (WGS) entry which is preliminary data.</text>
</comment>
<accession>A0A645J1K8</accession>
<gene>
    <name evidence="1" type="ORF">SDC9_204686</name>
</gene>
<dbReference type="AlphaFoldDB" id="A0A645J1K8"/>
<dbReference type="EMBL" id="VSSQ01127991">
    <property type="protein sequence ID" value="MPN56992.1"/>
    <property type="molecule type" value="Genomic_DNA"/>
</dbReference>